<dbReference type="RefSeq" id="WP_073153709.1">
    <property type="nucleotide sequence ID" value="NZ_FRAG01000108.1"/>
</dbReference>
<evidence type="ECO:0000313" key="2">
    <source>
        <dbReference type="EMBL" id="SHK60629.1"/>
    </source>
</evidence>
<dbReference type="OrthoDB" id="1976284at2"/>
<dbReference type="AlphaFoldDB" id="A0A1M6TUL8"/>
<gene>
    <name evidence="2" type="ORF">SAMN02745912_03798</name>
</gene>
<dbReference type="Proteomes" id="UP000184465">
    <property type="component" value="Unassembled WGS sequence"/>
</dbReference>
<evidence type="ECO:0000256" key="1">
    <source>
        <dbReference type="SAM" id="SignalP"/>
    </source>
</evidence>
<dbReference type="EMBL" id="FRAG01000108">
    <property type="protein sequence ID" value="SHK60629.1"/>
    <property type="molecule type" value="Genomic_DNA"/>
</dbReference>
<proteinExistence type="predicted"/>
<dbReference type="STRING" id="1121301.SAMN02745912_03798"/>
<keyword evidence="3" id="KW-1185">Reference proteome</keyword>
<protein>
    <submittedName>
        <fullName evidence="2">Uncharacterized protein</fullName>
    </submittedName>
</protein>
<accession>A0A1M6TUL8</accession>
<sequence>MKKRLTIFLVTLLVFSTSTAAFATDYVTALYGGDISGSDCVDFANAMDGLSGWGKKVVDTTATVKQFKDGDSTSTFLYWSGHGLTSGKMSCYGIDSGGSSSDYINYSDSEAPIMYDEIGDDVSYDSTYGYFYSNSVWNSKAKYVVLAVCNQIGTSDSLTKSWLRTMLGKPNRVNMILGYAGTGPGGWVSSEGDYRDDLIAKDFVKNMKNGMRIRDAWYDANRGWGINYSSSIYNDEAKYDKITSMSDLTTSNNKSPDMILEVNGSVQSLSIDSSIKKTDIKTFDNNYKVKRKRKIISDNVLKSYTKFYFNSDNLESSIEDLTTFLRKKNVLPEDATYDSVDIINLITLQKGGEEYSISDGPRTQRYVIKYSQTFDDTKISNLKDGSYINVYIENGEINMIDINWLDIDGTSKTKNNNKMIDKKTAKDKADKMVEQHYVDENKSKPKFEDCEIVYYCDSESNLVPGWRVSYDGLVFTIPAYEE</sequence>
<feature type="chain" id="PRO_5012748451" evidence="1">
    <location>
        <begin position="24"/>
        <end position="482"/>
    </location>
</feature>
<evidence type="ECO:0000313" key="3">
    <source>
        <dbReference type="Proteomes" id="UP000184465"/>
    </source>
</evidence>
<name>A0A1M6TUL8_PARC5</name>
<keyword evidence="1" id="KW-0732">Signal</keyword>
<organism evidence="2 3">
    <name type="scientific">Paramaledivibacter caminithermalis (strain DSM 15212 / CIP 107654 / DViRD3)</name>
    <name type="common">Clostridium caminithermale</name>
    <dbReference type="NCBI Taxonomy" id="1121301"/>
    <lineage>
        <taxon>Bacteria</taxon>
        <taxon>Bacillati</taxon>
        <taxon>Bacillota</taxon>
        <taxon>Clostridia</taxon>
        <taxon>Peptostreptococcales</taxon>
        <taxon>Caminicellaceae</taxon>
        <taxon>Paramaledivibacter</taxon>
    </lineage>
</organism>
<reference evidence="2 3" key="1">
    <citation type="submission" date="2016-11" db="EMBL/GenBank/DDBJ databases">
        <authorList>
            <person name="Jaros S."/>
            <person name="Januszkiewicz K."/>
            <person name="Wedrychowicz H."/>
        </authorList>
    </citation>
    <scope>NUCLEOTIDE SEQUENCE [LARGE SCALE GENOMIC DNA]</scope>
    <source>
        <strain evidence="2 3">DSM 15212</strain>
    </source>
</reference>
<feature type="signal peptide" evidence="1">
    <location>
        <begin position="1"/>
        <end position="23"/>
    </location>
</feature>